<dbReference type="GO" id="GO:0000272">
    <property type="term" value="P:polysaccharide catabolic process"/>
    <property type="evidence" value="ECO:0007669"/>
    <property type="project" value="UniProtKB-KW"/>
</dbReference>
<dbReference type="EMBL" id="MZNU01000438">
    <property type="protein sequence ID" value="OWO97434.1"/>
    <property type="molecule type" value="Genomic_DNA"/>
</dbReference>
<keyword evidence="14" id="KW-1185">Reference proteome</keyword>
<comment type="similarity">
    <text evidence="2">Belongs to the SUN family.</text>
</comment>
<feature type="signal peptide" evidence="12">
    <location>
        <begin position="1"/>
        <end position="17"/>
    </location>
</feature>
<keyword evidence="7" id="KW-0119">Carbohydrate metabolism</keyword>
<feature type="region of interest" description="Disordered" evidence="11">
    <location>
        <begin position="110"/>
        <end position="166"/>
    </location>
</feature>
<dbReference type="GO" id="GO:0009277">
    <property type="term" value="C:fungal-type cell wall"/>
    <property type="evidence" value="ECO:0007669"/>
    <property type="project" value="TreeGrafter"/>
</dbReference>
<keyword evidence="8" id="KW-0326">Glycosidase</keyword>
<feature type="compositionally biased region" description="Low complexity" evidence="11">
    <location>
        <begin position="139"/>
        <end position="149"/>
    </location>
</feature>
<evidence type="ECO:0000313" key="13">
    <source>
        <dbReference type="EMBL" id="OWO97434.1"/>
    </source>
</evidence>
<dbReference type="InterPro" id="IPR005556">
    <property type="entry name" value="SUN"/>
</dbReference>
<feature type="compositionally biased region" description="Basic and acidic residues" evidence="11">
    <location>
        <begin position="31"/>
        <end position="40"/>
    </location>
</feature>
<protein>
    <recommendedName>
        <fullName evidence="15">SUN domain-containing protein</fullName>
    </recommendedName>
</protein>
<evidence type="ECO:0000256" key="1">
    <source>
        <dbReference type="ARBA" id="ARBA00004191"/>
    </source>
</evidence>
<dbReference type="InParanoid" id="A0A218YRI6"/>
<accession>A0A218YRI6</accession>
<feature type="region of interest" description="Disordered" evidence="11">
    <location>
        <begin position="25"/>
        <end position="44"/>
    </location>
</feature>
<feature type="compositionally biased region" description="Low complexity" evidence="11">
    <location>
        <begin position="111"/>
        <end position="122"/>
    </location>
</feature>
<keyword evidence="6" id="KW-0378">Hydrolase</keyword>
<comment type="subcellular location">
    <subcellularLocation>
        <location evidence="1">Secreted</location>
        <location evidence="1">Cell wall</location>
    </subcellularLocation>
</comment>
<dbReference type="GO" id="GO:0031505">
    <property type="term" value="P:fungal-type cell wall organization"/>
    <property type="evidence" value="ECO:0007669"/>
    <property type="project" value="TreeGrafter"/>
</dbReference>
<evidence type="ECO:0008006" key="15">
    <source>
        <dbReference type="Google" id="ProtNLM"/>
    </source>
</evidence>
<sequence length="443" mass="46659">MKFGRIALLGAATLVVAQPHNHVHKHAARRGPLEDRDDGAATKVVPGPTVNVYELNGKPIEWDKVLAGLISGEYVLPDKNDEIPSSSTPTATPSPAAPYSMAAQFLEEKSSTPVSTSTIPIPTYEPLKATPIPTPTPSPSKAYSAASYPQESANNPVPDSSSSGIDQEFPDGSVDCDDFDTLAKYGAVPADWLELGGYTGIQITPLYSPGASVITFIETGVPGGGCVKNSFCSYACPAGYQKSQYPEAQGATGESVGGLYCNAQGKLELTRKDYKTLCQKGVGGVEAHNSLSEVVSICRTDYPGSESETVAVEAPPGGSVEITCPDSNTYYEWQGKPTTAQYYINPSGYPKEEACIWGKPGTNIGNWAPVNLGLGRSTSGLTFMSLFPNKPTNPDGVLDFNIKITGDVSGDCKYVDGQYYDNGAPSPTGCTVGVTGNAVVEFY</sequence>
<name>A0A218YRI6_9HELO</name>
<evidence type="ECO:0000256" key="8">
    <source>
        <dbReference type="ARBA" id="ARBA00023295"/>
    </source>
</evidence>
<evidence type="ECO:0000256" key="6">
    <source>
        <dbReference type="ARBA" id="ARBA00022801"/>
    </source>
</evidence>
<evidence type="ECO:0000256" key="3">
    <source>
        <dbReference type="ARBA" id="ARBA00022512"/>
    </source>
</evidence>
<evidence type="ECO:0000256" key="7">
    <source>
        <dbReference type="ARBA" id="ARBA00023277"/>
    </source>
</evidence>
<evidence type="ECO:0000256" key="9">
    <source>
        <dbReference type="ARBA" id="ARBA00023316"/>
    </source>
</evidence>
<dbReference type="Proteomes" id="UP000242519">
    <property type="component" value="Unassembled WGS sequence"/>
</dbReference>
<feature type="compositionally biased region" description="Polar residues" evidence="11">
    <location>
        <begin position="150"/>
        <end position="165"/>
    </location>
</feature>
<dbReference type="GO" id="GO:0016798">
    <property type="term" value="F:hydrolase activity, acting on glycosyl bonds"/>
    <property type="evidence" value="ECO:0007669"/>
    <property type="project" value="UniProtKB-KW"/>
</dbReference>
<feature type="chain" id="PRO_5011990499" description="SUN domain-containing protein" evidence="12">
    <location>
        <begin position="18"/>
        <end position="443"/>
    </location>
</feature>
<evidence type="ECO:0000313" key="14">
    <source>
        <dbReference type="Proteomes" id="UP000242519"/>
    </source>
</evidence>
<evidence type="ECO:0000256" key="10">
    <source>
        <dbReference type="ARBA" id="ARBA00023326"/>
    </source>
</evidence>
<keyword evidence="5 12" id="KW-0732">Signal</keyword>
<dbReference type="GO" id="GO:0009986">
    <property type="term" value="C:cell surface"/>
    <property type="evidence" value="ECO:0007669"/>
    <property type="project" value="TreeGrafter"/>
</dbReference>
<dbReference type="AlphaFoldDB" id="A0A218YRI6"/>
<gene>
    <name evidence="13" type="ORF">B2J93_1477</name>
</gene>
<comment type="caution">
    <text evidence="13">The sequence shown here is derived from an EMBL/GenBank/DDBJ whole genome shotgun (WGS) entry which is preliminary data.</text>
</comment>
<evidence type="ECO:0000256" key="2">
    <source>
        <dbReference type="ARBA" id="ARBA00010579"/>
    </source>
</evidence>
<dbReference type="OrthoDB" id="5339822at2759"/>
<keyword evidence="10" id="KW-0624">Polysaccharide degradation</keyword>
<evidence type="ECO:0000256" key="12">
    <source>
        <dbReference type="SAM" id="SignalP"/>
    </source>
</evidence>
<proteinExistence type="inferred from homology"/>
<evidence type="ECO:0000256" key="11">
    <source>
        <dbReference type="SAM" id="MobiDB-lite"/>
    </source>
</evidence>
<dbReference type="InterPro" id="IPR051526">
    <property type="entry name" value="Beta-Glucosidase_SUN"/>
</dbReference>
<dbReference type="PANTHER" id="PTHR31316:SF0">
    <property type="entry name" value="SECRETED BETA-GLUCOSIDASE SIM1-RELATED"/>
    <property type="match status" value="1"/>
</dbReference>
<evidence type="ECO:0000256" key="4">
    <source>
        <dbReference type="ARBA" id="ARBA00022525"/>
    </source>
</evidence>
<keyword evidence="4" id="KW-0964">Secreted</keyword>
<dbReference type="STRING" id="503106.A0A218YRI6"/>
<keyword evidence="9" id="KW-0961">Cell wall biogenesis/degradation</keyword>
<reference evidence="13 14" key="1">
    <citation type="submission" date="2017-04" db="EMBL/GenBank/DDBJ databases">
        <title>Draft genome sequence of Marssonina coronaria NL1: causal agent of apple blotch.</title>
        <authorList>
            <person name="Cheng Q."/>
        </authorList>
    </citation>
    <scope>NUCLEOTIDE SEQUENCE [LARGE SCALE GENOMIC DNA]</scope>
    <source>
        <strain evidence="13 14">NL1</strain>
    </source>
</reference>
<evidence type="ECO:0000256" key="5">
    <source>
        <dbReference type="ARBA" id="ARBA00022729"/>
    </source>
</evidence>
<dbReference type="PANTHER" id="PTHR31316">
    <property type="entry name" value="BETA-GLUCOSIDASE-LIKE PROTEIN NCA3, MITOCHONDRIAL-RELATED"/>
    <property type="match status" value="1"/>
</dbReference>
<dbReference type="FunCoup" id="A0A218YRI6">
    <property type="interactions" value="40"/>
</dbReference>
<dbReference type="Pfam" id="PF03856">
    <property type="entry name" value="SUN"/>
    <property type="match status" value="1"/>
</dbReference>
<organism evidence="13 14">
    <name type="scientific">Diplocarpon coronariae</name>
    <dbReference type="NCBI Taxonomy" id="2795749"/>
    <lineage>
        <taxon>Eukaryota</taxon>
        <taxon>Fungi</taxon>
        <taxon>Dikarya</taxon>
        <taxon>Ascomycota</taxon>
        <taxon>Pezizomycotina</taxon>
        <taxon>Leotiomycetes</taxon>
        <taxon>Helotiales</taxon>
        <taxon>Drepanopezizaceae</taxon>
        <taxon>Diplocarpon</taxon>
    </lineage>
</organism>
<keyword evidence="3" id="KW-0134">Cell wall</keyword>